<dbReference type="AlphaFoldDB" id="A0A0E9STY6"/>
<accession>A0A0E9STY6</accession>
<sequence>MISLMVFVFPSGAEIQDFGPVLAFKLPVERMKQKI</sequence>
<protein>
    <submittedName>
        <fullName evidence="1">Uncharacterized protein</fullName>
    </submittedName>
</protein>
<reference evidence="1" key="2">
    <citation type="journal article" date="2015" name="Fish Shellfish Immunol.">
        <title>Early steps in the European eel (Anguilla anguilla)-Vibrio vulnificus interaction in the gills: Role of the RtxA13 toxin.</title>
        <authorList>
            <person name="Callol A."/>
            <person name="Pajuelo D."/>
            <person name="Ebbesson L."/>
            <person name="Teles M."/>
            <person name="MacKenzie S."/>
            <person name="Amaro C."/>
        </authorList>
    </citation>
    <scope>NUCLEOTIDE SEQUENCE</scope>
</reference>
<organism evidence="1">
    <name type="scientific">Anguilla anguilla</name>
    <name type="common">European freshwater eel</name>
    <name type="synonym">Muraena anguilla</name>
    <dbReference type="NCBI Taxonomy" id="7936"/>
    <lineage>
        <taxon>Eukaryota</taxon>
        <taxon>Metazoa</taxon>
        <taxon>Chordata</taxon>
        <taxon>Craniata</taxon>
        <taxon>Vertebrata</taxon>
        <taxon>Euteleostomi</taxon>
        <taxon>Actinopterygii</taxon>
        <taxon>Neopterygii</taxon>
        <taxon>Teleostei</taxon>
        <taxon>Anguilliformes</taxon>
        <taxon>Anguillidae</taxon>
        <taxon>Anguilla</taxon>
    </lineage>
</organism>
<name>A0A0E9STY6_ANGAN</name>
<dbReference type="EMBL" id="GBXM01063836">
    <property type="protein sequence ID" value="JAH44741.1"/>
    <property type="molecule type" value="Transcribed_RNA"/>
</dbReference>
<evidence type="ECO:0000313" key="1">
    <source>
        <dbReference type="EMBL" id="JAH44741.1"/>
    </source>
</evidence>
<reference evidence="1" key="1">
    <citation type="submission" date="2014-11" db="EMBL/GenBank/DDBJ databases">
        <authorList>
            <person name="Amaro Gonzalez C."/>
        </authorList>
    </citation>
    <scope>NUCLEOTIDE SEQUENCE</scope>
</reference>
<proteinExistence type="predicted"/>